<dbReference type="EMBL" id="LR797341">
    <property type="protein sequence ID" value="CAB4204026.1"/>
    <property type="molecule type" value="Genomic_DNA"/>
</dbReference>
<proteinExistence type="predicted"/>
<accession>A0A6J5S6A1</accession>
<reference evidence="1" key="1">
    <citation type="submission" date="2020-05" db="EMBL/GenBank/DDBJ databases">
        <authorList>
            <person name="Chiriac C."/>
            <person name="Salcher M."/>
            <person name="Ghai R."/>
            <person name="Kavagutti S V."/>
        </authorList>
    </citation>
    <scope>NUCLEOTIDE SEQUENCE</scope>
</reference>
<protein>
    <submittedName>
        <fullName evidence="1">Uncharacterized protein</fullName>
    </submittedName>
</protein>
<sequence>MQLNEGGDLTKKINLKTNIMTEEQHDYEMGCAGQAQAEYEAQMAYYEYLDSLIEAKEYQLHAIEIALDMLNSKQFADSKMSAKDYFNAERQKLTFKPIDNTEVSF</sequence>
<evidence type="ECO:0000313" key="1">
    <source>
        <dbReference type="EMBL" id="CAB4204026.1"/>
    </source>
</evidence>
<organism evidence="1">
    <name type="scientific">uncultured Caudovirales phage</name>
    <dbReference type="NCBI Taxonomy" id="2100421"/>
    <lineage>
        <taxon>Viruses</taxon>
        <taxon>Duplodnaviria</taxon>
        <taxon>Heunggongvirae</taxon>
        <taxon>Uroviricota</taxon>
        <taxon>Caudoviricetes</taxon>
        <taxon>Peduoviridae</taxon>
        <taxon>Maltschvirus</taxon>
        <taxon>Maltschvirus maltsch</taxon>
    </lineage>
</organism>
<name>A0A6J5S6A1_9CAUD</name>
<gene>
    <name evidence="1" type="ORF">UFOVP1384_20</name>
</gene>